<organism evidence="2 3">
    <name type="scientific">Sedimenticola thiotaurini</name>
    <dbReference type="NCBI Taxonomy" id="1543721"/>
    <lineage>
        <taxon>Bacteria</taxon>
        <taxon>Pseudomonadati</taxon>
        <taxon>Pseudomonadota</taxon>
        <taxon>Gammaproteobacteria</taxon>
        <taxon>Chromatiales</taxon>
        <taxon>Sedimenticolaceae</taxon>
        <taxon>Sedimenticola</taxon>
    </lineage>
</organism>
<gene>
    <name evidence="2" type="ORF">FHK82_17855</name>
</gene>
<dbReference type="AlphaFoldDB" id="A0A558CH29"/>
<reference evidence="2 3" key="1">
    <citation type="submission" date="2019-07" db="EMBL/GenBank/DDBJ databases">
        <title>The pathways for chlorine oxyanion respiration interact through the shared metabolite chlorate.</title>
        <authorList>
            <person name="Barnum T.P."/>
            <person name="Cheng Y."/>
            <person name="Hill K.A."/>
            <person name="Lucas L.N."/>
            <person name="Carlson H.K."/>
            <person name="Coates J.D."/>
        </authorList>
    </citation>
    <scope>NUCLEOTIDE SEQUENCE [LARGE SCALE GENOMIC DNA]</scope>
    <source>
        <strain evidence="2">BK-3</strain>
    </source>
</reference>
<proteinExistence type="predicted"/>
<dbReference type="PANTHER" id="PTHR33525">
    <property type="match status" value="1"/>
</dbReference>
<dbReference type="Pfam" id="PF08668">
    <property type="entry name" value="HDOD"/>
    <property type="match status" value="1"/>
</dbReference>
<evidence type="ECO:0000313" key="2">
    <source>
        <dbReference type="EMBL" id="TVT48096.1"/>
    </source>
</evidence>
<dbReference type="Gene3D" id="1.10.3210.10">
    <property type="entry name" value="Hypothetical protein af1432"/>
    <property type="match status" value="1"/>
</dbReference>
<evidence type="ECO:0000259" key="1">
    <source>
        <dbReference type="PROSITE" id="PS51833"/>
    </source>
</evidence>
<dbReference type="EMBL" id="VMRY01000141">
    <property type="protein sequence ID" value="TVT48096.1"/>
    <property type="molecule type" value="Genomic_DNA"/>
</dbReference>
<dbReference type="PANTHER" id="PTHR33525:SF3">
    <property type="entry name" value="RIBONUCLEASE Y"/>
    <property type="match status" value="1"/>
</dbReference>
<protein>
    <submittedName>
        <fullName evidence="2">HDOD domain-containing protein</fullName>
    </submittedName>
</protein>
<feature type="domain" description="HDOD" evidence="1">
    <location>
        <begin position="78"/>
        <end position="272"/>
    </location>
</feature>
<dbReference type="PROSITE" id="PS51833">
    <property type="entry name" value="HDOD"/>
    <property type="match status" value="1"/>
</dbReference>
<dbReference type="CDD" id="cd00077">
    <property type="entry name" value="HDc"/>
    <property type="match status" value="1"/>
</dbReference>
<dbReference type="InterPro" id="IPR013976">
    <property type="entry name" value="HDOD"/>
</dbReference>
<comment type="caution">
    <text evidence="2">The sequence shown here is derived from an EMBL/GenBank/DDBJ whole genome shotgun (WGS) entry which is preliminary data.</text>
</comment>
<sequence>MICISCGRTHRYIASSIDQGMHWLRSDETTGLGICSFCEDSVTAWDQGARDVRTLAEAKVTDQRETDLPGWLIENAKLPSLPHVLIEIYKELESDTAGIERMIQLIETDPGLTARSLQLGNSAFYGSAKKISQVADAILRVGPFDLWALLISTEVKSLFFGIRPDLMDMNSFWRHSLFTACACRKLAEQQSIGSPGDLFIAGLIHDAGKLIFLQQMPIEYADVVQSHTFGDACSRLEEQLLSVNHAEMGARLFESWAFPERLIQLTAKHHQEDAKDADVILLRQANAMAHQYLEPAGDASVHGEDWRAQMAPIIALYERLTELVL</sequence>
<dbReference type="InterPro" id="IPR052340">
    <property type="entry name" value="RNase_Y/CdgJ"/>
</dbReference>
<dbReference type="InterPro" id="IPR003607">
    <property type="entry name" value="HD/PDEase_dom"/>
</dbReference>
<name>A0A558CH29_9GAMM</name>
<evidence type="ECO:0000313" key="3">
    <source>
        <dbReference type="Proteomes" id="UP000317355"/>
    </source>
</evidence>
<dbReference type="SUPFAM" id="SSF109604">
    <property type="entry name" value="HD-domain/PDEase-like"/>
    <property type="match status" value="1"/>
</dbReference>
<accession>A0A558CH29</accession>
<dbReference type="Proteomes" id="UP000317355">
    <property type="component" value="Unassembled WGS sequence"/>
</dbReference>